<dbReference type="CDD" id="cd17992">
    <property type="entry name" value="DEXHc_RecG"/>
    <property type="match status" value="1"/>
</dbReference>
<evidence type="ECO:0000256" key="12">
    <source>
        <dbReference type="ARBA" id="ARBA00034617"/>
    </source>
</evidence>
<comment type="caution">
    <text evidence="18">The sequence shown here is derived from an EMBL/GenBank/DDBJ whole genome shotgun (WGS) entry which is preliminary data.</text>
</comment>
<evidence type="ECO:0000256" key="11">
    <source>
        <dbReference type="ARBA" id="ARBA00023235"/>
    </source>
</evidence>
<dbReference type="SMART" id="SM00490">
    <property type="entry name" value="HELICc"/>
    <property type="match status" value="2"/>
</dbReference>
<proteinExistence type="inferred from homology"/>
<evidence type="ECO:0000256" key="15">
    <source>
        <dbReference type="RuleBase" id="RU363016"/>
    </source>
</evidence>
<comment type="catalytic activity">
    <reaction evidence="14 15">
        <text>ATP + H2O = ADP + phosphate + H(+)</text>
        <dbReference type="Rhea" id="RHEA:13065"/>
        <dbReference type="ChEBI" id="CHEBI:15377"/>
        <dbReference type="ChEBI" id="CHEBI:15378"/>
        <dbReference type="ChEBI" id="CHEBI:30616"/>
        <dbReference type="ChEBI" id="CHEBI:43474"/>
        <dbReference type="ChEBI" id="CHEBI:456216"/>
        <dbReference type="EC" id="5.6.2.4"/>
    </reaction>
</comment>
<dbReference type="InterPro" id="IPR027417">
    <property type="entry name" value="P-loop_NTPase"/>
</dbReference>
<evidence type="ECO:0000256" key="10">
    <source>
        <dbReference type="ARBA" id="ARBA00023204"/>
    </source>
</evidence>
<reference evidence="18 19" key="1">
    <citation type="submission" date="2023-07" db="EMBL/GenBank/DDBJ databases">
        <title>Genomic Encyclopedia of Type Strains, Phase IV (KMG-IV): sequencing the most valuable type-strain genomes for metagenomic binning, comparative biology and taxonomic classification.</title>
        <authorList>
            <person name="Goeker M."/>
        </authorList>
    </citation>
    <scope>NUCLEOTIDE SEQUENCE [LARGE SCALE GENOMIC DNA]</scope>
    <source>
        <strain evidence="18 19">DSM 9768</strain>
    </source>
</reference>
<sequence length="677" mass="77196">MNHPVSEIQGIGPRMMEQLESMGITTVQDLLEHFPFRYEDHAVRPIIEAQHEERITVRGTVHSEPSLGFYGRNKSRLTVRVLVDGLLVQAVFFNQPYLKRQIHLGDVITINGKLDKHRLMISGGTLKTKKDSVQEGLEPVYSVKGEVKINTLRKFIRQAIQQFGNQVEEILPPQLLNTYRLMDRAETIKQLHFPSNPEKLKQAKRRMIYEELLLFQLKMQMFRKIEREAEEGQQKNFTKEAVHEFMEKLPFPLTNAQNRVLKEILTDLGSEYRMNRLLQGDVGSGKTVIAGAALYVNAKAGFQGALMVPTEILAEQHKESLKALLDPFDLRVELLSGSAKVKERREILEGLKIGKIHVLIGTHALIQEGVDFHKLGLVITDEQHRFGVEQRRILRKKGVRPDVLFMTATPIPRTLAITAFGDMDVSIIDEMPKGRKPVDTRWAKPNMLPRIIEFLEKQLTKGHQAYVICPLIEESEKLDVQNAIDVHTQLTQALPHFNIGLMHGRLHADEKEHVMNEFAENRVHLLVSTTVVEVGVNVPNATVMVIYDAERFGLAQLHQLRGRVGRGEAQSYCILLADPKSDVGKERMQIMTDTTDGFELSERDLELRGPGDFFGSKQSGLPNFKVADIVEDYRVLEVARQDSVKLIQAEAFWKGEAYEKLREYLKKQVVLNEEKLD</sequence>
<protein>
    <recommendedName>
        <fullName evidence="2 15">ATP-dependent DNA helicase RecG</fullName>
        <ecNumber evidence="13 15">5.6.2.4</ecNumber>
    </recommendedName>
</protein>
<gene>
    <name evidence="18" type="ORF">J2S74_001132</name>
</gene>
<dbReference type="Gene3D" id="3.40.50.300">
    <property type="entry name" value="P-loop containing nucleotide triphosphate hydrolases"/>
    <property type="match status" value="2"/>
</dbReference>
<dbReference type="CDD" id="cd04488">
    <property type="entry name" value="RecG_wedge_OBF"/>
    <property type="match status" value="1"/>
</dbReference>
<comment type="function">
    <text evidence="15">Plays a critical role in recombination and DNA repair. Helps process Holliday junction intermediates to mature products by catalyzing branch migration. Has replication fork regression activity, unwinds stalled or blocked replication forks to make a HJ that can be resolved. Has a DNA unwinding activity characteristic of a DNA helicase with 3'-5' polarity.</text>
</comment>
<dbReference type="SMART" id="SM00487">
    <property type="entry name" value="DEXDc"/>
    <property type="match status" value="1"/>
</dbReference>
<dbReference type="InterPro" id="IPR001650">
    <property type="entry name" value="Helicase_C-like"/>
</dbReference>
<dbReference type="InterPro" id="IPR047112">
    <property type="entry name" value="RecG/Mfd"/>
</dbReference>
<dbReference type="InterPro" id="IPR045562">
    <property type="entry name" value="RecG_dom3_C"/>
</dbReference>
<dbReference type="NCBIfam" id="NF008165">
    <property type="entry name" value="PRK10917.1-3"/>
    <property type="match status" value="1"/>
</dbReference>
<evidence type="ECO:0000256" key="2">
    <source>
        <dbReference type="ARBA" id="ARBA00017846"/>
    </source>
</evidence>
<dbReference type="NCBIfam" id="TIGR00643">
    <property type="entry name" value="recG"/>
    <property type="match status" value="1"/>
</dbReference>
<keyword evidence="3 15" id="KW-0547">Nucleotide-binding</keyword>
<comment type="similarity">
    <text evidence="1 15">Belongs to the helicase family. RecG subfamily.</text>
</comment>
<evidence type="ECO:0000256" key="7">
    <source>
        <dbReference type="ARBA" id="ARBA00022840"/>
    </source>
</evidence>
<name>A0ABT9ZS19_9BACI</name>
<keyword evidence="19" id="KW-1185">Reference proteome</keyword>
<dbReference type="SUPFAM" id="SSF50249">
    <property type="entry name" value="Nucleic acid-binding proteins"/>
    <property type="match status" value="1"/>
</dbReference>
<keyword evidence="10 15" id="KW-0234">DNA repair</keyword>
<dbReference type="InterPro" id="IPR004609">
    <property type="entry name" value="ATP-dep_DNA_helicase_RecG"/>
</dbReference>
<evidence type="ECO:0000259" key="16">
    <source>
        <dbReference type="PROSITE" id="PS51192"/>
    </source>
</evidence>
<dbReference type="EMBL" id="JAUSUG010000003">
    <property type="protein sequence ID" value="MDQ0253760.1"/>
    <property type="molecule type" value="Genomic_DNA"/>
</dbReference>
<dbReference type="PROSITE" id="PS51194">
    <property type="entry name" value="HELICASE_CTER"/>
    <property type="match status" value="1"/>
</dbReference>
<dbReference type="InterPro" id="IPR011545">
    <property type="entry name" value="DEAD/DEAH_box_helicase_dom"/>
</dbReference>
<evidence type="ECO:0000256" key="13">
    <source>
        <dbReference type="ARBA" id="ARBA00034808"/>
    </source>
</evidence>
<dbReference type="InterPro" id="IPR033454">
    <property type="entry name" value="RecG_wedge"/>
</dbReference>
<dbReference type="RefSeq" id="WP_307322837.1">
    <property type="nucleotide sequence ID" value="NZ_JAUSUG010000003.1"/>
</dbReference>
<dbReference type="Pfam" id="PF00270">
    <property type="entry name" value="DEAD"/>
    <property type="match status" value="1"/>
</dbReference>
<evidence type="ECO:0000256" key="14">
    <source>
        <dbReference type="ARBA" id="ARBA00048988"/>
    </source>
</evidence>
<evidence type="ECO:0000256" key="8">
    <source>
        <dbReference type="ARBA" id="ARBA00023125"/>
    </source>
</evidence>
<dbReference type="Gene3D" id="2.40.50.140">
    <property type="entry name" value="Nucleic acid-binding proteins"/>
    <property type="match status" value="1"/>
</dbReference>
<keyword evidence="7 15" id="KW-0067">ATP-binding</keyword>
<keyword evidence="11" id="KW-0413">Isomerase</keyword>
<dbReference type="PROSITE" id="PS51192">
    <property type="entry name" value="HELICASE_ATP_BIND_1"/>
    <property type="match status" value="1"/>
</dbReference>
<keyword evidence="9 15" id="KW-0233">DNA recombination</keyword>
<dbReference type="Pfam" id="PF17191">
    <property type="entry name" value="RecG_wedge"/>
    <property type="match status" value="1"/>
</dbReference>
<dbReference type="InterPro" id="IPR014001">
    <property type="entry name" value="Helicase_ATP-bd"/>
</dbReference>
<dbReference type="GO" id="GO:0003678">
    <property type="term" value="F:DNA helicase activity"/>
    <property type="evidence" value="ECO:0007669"/>
    <property type="project" value="UniProtKB-EC"/>
</dbReference>
<evidence type="ECO:0000256" key="4">
    <source>
        <dbReference type="ARBA" id="ARBA00022763"/>
    </source>
</evidence>
<evidence type="ECO:0000256" key="9">
    <source>
        <dbReference type="ARBA" id="ARBA00023172"/>
    </source>
</evidence>
<dbReference type="GO" id="GO:0016787">
    <property type="term" value="F:hydrolase activity"/>
    <property type="evidence" value="ECO:0007669"/>
    <property type="project" value="UniProtKB-KW"/>
</dbReference>
<dbReference type="InterPro" id="IPR012340">
    <property type="entry name" value="NA-bd_OB-fold"/>
</dbReference>
<dbReference type="PANTHER" id="PTHR47964:SF1">
    <property type="entry name" value="ATP-DEPENDENT DNA HELICASE HOMOLOG RECG, CHLOROPLASTIC"/>
    <property type="match status" value="1"/>
</dbReference>
<evidence type="ECO:0000256" key="5">
    <source>
        <dbReference type="ARBA" id="ARBA00022801"/>
    </source>
</evidence>
<evidence type="ECO:0000256" key="3">
    <source>
        <dbReference type="ARBA" id="ARBA00022741"/>
    </source>
</evidence>
<dbReference type="Pfam" id="PF19833">
    <property type="entry name" value="RecG_dom3_C"/>
    <property type="match status" value="1"/>
</dbReference>
<accession>A0ABT9ZS19</accession>
<organism evidence="18 19">
    <name type="scientific">Evansella vedderi</name>
    <dbReference type="NCBI Taxonomy" id="38282"/>
    <lineage>
        <taxon>Bacteria</taxon>
        <taxon>Bacillati</taxon>
        <taxon>Bacillota</taxon>
        <taxon>Bacilli</taxon>
        <taxon>Bacillales</taxon>
        <taxon>Bacillaceae</taxon>
        <taxon>Evansella</taxon>
    </lineage>
</organism>
<dbReference type="CDD" id="cd18811">
    <property type="entry name" value="SF2_C_RecG"/>
    <property type="match status" value="1"/>
</dbReference>
<dbReference type="PANTHER" id="PTHR47964">
    <property type="entry name" value="ATP-DEPENDENT DNA HELICASE HOMOLOG RECG, CHLOROPLASTIC"/>
    <property type="match status" value="1"/>
</dbReference>
<dbReference type="Pfam" id="PF00271">
    <property type="entry name" value="Helicase_C"/>
    <property type="match status" value="1"/>
</dbReference>
<comment type="catalytic activity">
    <reaction evidence="12 15">
        <text>Couples ATP hydrolysis with the unwinding of duplex DNA by translocating in the 3'-5' direction.</text>
        <dbReference type="EC" id="5.6.2.4"/>
    </reaction>
</comment>
<dbReference type="NCBIfam" id="NF008168">
    <property type="entry name" value="PRK10917.2-2"/>
    <property type="match status" value="1"/>
</dbReference>
<keyword evidence="5 15" id="KW-0378">Hydrolase</keyword>
<keyword evidence="8" id="KW-0238">DNA-binding</keyword>
<keyword evidence="6 15" id="KW-0347">Helicase</keyword>
<evidence type="ECO:0000259" key="17">
    <source>
        <dbReference type="PROSITE" id="PS51194"/>
    </source>
</evidence>
<dbReference type="EC" id="5.6.2.4" evidence="13 15"/>
<evidence type="ECO:0000313" key="19">
    <source>
        <dbReference type="Proteomes" id="UP001230005"/>
    </source>
</evidence>
<feature type="domain" description="Helicase ATP-binding" evidence="16">
    <location>
        <begin position="267"/>
        <end position="428"/>
    </location>
</feature>
<feature type="domain" description="Helicase C-terminal" evidence="17">
    <location>
        <begin position="447"/>
        <end position="606"/>
    </location>
</feature>
<evidence type="ECO:0000313" key="18">
    <source>
        <dbReference type="EMBL" id="MDQ0253760.1"/>
    </source>
</evidence>
<keyword evidence="4 15" id="KW-0227">DNA damage</keyword>
<evidence type="ECO:0000256" key="6">
    <source>
        <dbReference type="ARBA" id="ARBA00022806"/>
    </source>
</evidence>
<dbReference type="Gene3D" id="1.10.150.20">
    <property type="entry name" value="5' to 3' exonuclease, C-terminal subdomain"/>
    <property type="match status" value="1"/>
</dbReference>
<evidence type="ECO:0000256" key="1">
    <source>
        <dbReference type="ARBA" id="ARBA00007504"/>
    </source>
</evidence>
<dbReference type="Proteomes" id="UP001230005">
    <property type="component" value="Unassembled WGS sequence"/>
</dbReference>
<dbReference type="SUPFAM" id="SSF52540">
    <property type="entry name" value="P-loop containing nucleoside triphosphate hydrolases"/>
    <property type="match status" value="2"/>
</dbReference>